<dbReference type="InterPro" id="IPR036291">
    <property type="entry name" value="NAD(P)-bd_dom_sf"/>
</dbReference>
<dbReference type="PANTHER" id="PTHR48075:SF7">
    <property type="entry name" value="3-HYDROXYACYL-COA DEHYDROGENASE-RELATED"/>
    <property type="match status" value="1"/>
</dbReference>
<dbReference type="AlphaFoldDB" id="A0A4P7QGG2"/>
<evidence type="ECO:0000313" key="11">
    <source>
        <dbReference type="EMBL" id="QCB27707.1"/>
    </source>
</evidence>
<dbReference type="EMBL" id="CP039247">
    <property type="protein sequence ID" value="QCB27707.1"/>
    <property type="molecule type" value="Genomic_DNA"/>
</dbReference>
<dbReference type="CDD" id="cd06558">
    <property type="entry name" value="crotonase-like"/>
    <property type="match status" value="1"/>
</dbReference>
<dbReference type="Proteomes" id="UP000296352">
    <property type="component" value="Chromosome"/>
</dbReference>
<dbReference type="GO" id="GO:0070403">
    <property type="term" value="F:NAD+ binding"/>
    <property type="evidence" value="ECO:0007669"/>
    <property type="project" value="InterPro"/>
</dbReference>
<dbReference type="SUPFAM" id="SSF51735">
    <property type="entry name" value="NAD(P)-binding Rossmann-fold domains"/>
    <property type="match status" value="1"/>
</dbReference>
<evidence type="ECO:0000313" key="12">
    <source>
        <dbReference type="Proteomes" id="UP000296352"/>
    </source>
</evidence>
<evidence type="ECO:0000256" key="3">
    <source>
        <dbReference type="ARBA" id="ARBA00022832"/>
    </source>
</evidence>
<comment type="similarity">
    <text evidence="2">Belongs to the 3-hydroxyacyl-CoA dehydrogenase family.</text>
</comment>
<feature type="domain" description="3-hydroxyacyl-CoA dehydrogenase C-terminal" evidence="9">
    <location>
        <begin position="175"/>
        <end position="277"/>
    </location>
</feature>
<evidence type="ECO:0000256" key="7">
    <source>
        <dbReference type="ARBA" id="ARBA00023098"/>
    </source>
</evidence>
<evidence type="ECO:0000256" key="1">
    <source>
        <dbReference type="ARBA" id="ARBA00005005"/>
    </source>
</evidence>
<keyword evidence="5 11" id="KW-0560">Oxidoreductase</keyword>
<evidence type="ECO:0000259" key="9">
    <source>
        <dbReference type="Pfam" id="PF00725"/>
    </source>
</evidence>
<dbReference type="InterPro" id="IPR001753">
    <property type="entry name" value="Enoyl-CoA_hydra/iso"/>
</dbReference>
<organism evidence="11 12">
    <name type="scientific">Corynebacterium endometrii</name>
    <dbReference type="NCBI Taxonomy" id="2488819"/>
    <lineage>
        <taxon>Bacteria</taxon>
        <taxon>Bacillati</taxon>
        <taxon>Actinomycetota</taxon>
        <taxon>Actinomycetes</taxon>
        <taxon>Mycobacteriales</taxon>
        <taxon>Corynebacteriaceae</taxon>
        <taxon>Corynebacterium</taxon>
    </lineage>
</organism>
<proteinExistence type="inferred from homology"/>
<evidence type="ECO:0000256" key="2">
    <source>
        <dbReference type="ARBA" id="ARBA00009463"/>
    </source>
</evidence>
<dbReference type="Pfam" id="PF00378">
    <property type="entry name" value="ECH_1"/>
    <property type="match status" value="1"/>
</dbReference>
<dbReference type="SUPFAM" id="SSF48179">
    <property type="entry name" value="6-phosphogluconate dehydrogenase C-terminal domain-like"/>
    <property type="match status" value="2"/>
</dbReference>
<dbReference type="InterPro" id="IPR008927">
    <property type="entry name" value="6-PGluconate_DH-like_C_sf"/>
</dbReference>
<evidence type="ECO:0000256" key="5">
    <source>
        <dbReference type="ARBA" id="ARBA00023002"/>
    </source>
</evidence>
<dbReference type="InterPro" id="IPR029045">
    <property type="entry name" value="ClpP/crotonase-like_dom_sf"/>
</dbReference>
<sequence>MTTHITKAGVIGAGSMGSGIAALLASAGIQVVLLDMNEDGACKAVELQRKRKGFYHPDFADNVTAGSDFSLLEGCEWVIEAIFEDLEAKHNLYRDIEPHLGADTILSSNTSTLPLERLREGVAAERPFAITHFFNPPKVMRLVELIASGETERRLRATIEQQLGKVALECRDTPGFIANRLGCYWMAAGAGIAMRDGISYELADASFGRALGIPRTGVFGLLDYIGLQLVKPIWGSLEDALPADDLLFRWPLGSNEFIAGLVERGLTGRTGEGGFYKGRDQVINEDYEYVQRTQPDDEALAARDPRTLLETDSPGGRYAKELFLETLEYCCVVAPEIADHVGLLDEGLKLGFGWKKGIFELADVVGVKWLAQQYETAPALLESAVKAGGFYVDGKVLGSSGVLTQLPAREGVVSVAGLEAKGRKVVDEETIQVLLLDNGVAIASLKTPLNSLPVPALKALTQAVNDAESLGIRSLVIGSDETRAFSAGAHLDSLASAAESGDEAAVREMIESGSILMRTLRFAPIPVVGAVKGVALGGGAELALACDARVIHADTQLGFPERLVGLYPAWTGTVSSLENMLAAGKTHQEAFDFIAQAVPAPNAFYAREAGLLRPSDEILLSVDHVLSRAIDLAAELAEGYEAPQEPRLPLAQDLEINLEDASSTDLVILEALRAHYTGDGEVSHTELAESEVDKAVPVILNGPNAERARHYADHRKPLKN</sequence>
<keyword evidence="4" id="KW-0442">Lipid degradation</keyword>
<dbReference type="Gene3D" id="1.10.1040.50">
    <property type="match status" value="1"/>
</dbReference>
<dbReference type="EC" id="1.1.1.35" evidence="11"/>
<dbReference type="InterPro" id="IPR006108">
    <property type="entry name" value="3HC_DH_C"/>
</dbReference>
<dbReference type="Gene3D" id="3.90.226.10">
    <property type="entry name" value="2-enoyl-CoA Hydratase, Chain A, domain 1"/>
    <property type="match status" value="1"/>
</dbReference>
<dbReference type="Pfam" id="PF02737">
    <property type="entry name" value="3HCDH_N"/>
    <property type="match status" value="1"/>
</dbReference>
<reference evidence="11 12" key="1">
    <citation type="submission" date="2019-04" db="EMBL/GenBank/DDBJ databases">
        <title>Corynebacterium endometrii sp. nov., isolated from the uterus of a cow with endometritis.</title>
        <authorList>
            <person name="Ballas P."/>
            <person name="Ruckert C."/>
            <person name="Wagener K."/>
            <person name="Drillich M."/>
            <person name="Kaempfer P."/>
            <person name="Busse H.-J."/>
            <person name="Ehling-Schulz M."/>
        </authorList>
    </citation>
    <scope>NUCLEOTIDE SEQUENCE [LARGE SCALE GENOMIC DNA]</scope>
    <source>
        <strain evidence="11 12">LMM-1653</strain>
    </source>
</reference>
<keyword evidence="12" id="KW-1185">Reference proteome</keyword>
<protein>
    <submittedName>
        <fullName evidence="11">Putative 3-hydroxyacyl-CoA dehydrogenase</fullName>
        <ecNumber evidence="11">1.1.1.35</ecNumber>
    </submittedName>
</protein>
<dbReference type="GO" id="GO:0003857">
    <property type="term" value="F:(3S)-3-hydroxyacyl-CoA dehydrogenase (NAD+) activity"/>
    <property type="evidence" value="ECO:0007669"/>
    <property type="project" value="UniProtKB-EC"/>
</dbReference>
<comment type="catalytic activity">
    <reaction evidence="8">
        <text>a (3S)-3-hydroxyacyl-CoA + NAD(+) = a 3-oxoacyl-CoA + NADH + H(+)</text>
        <dbReference type="Rhea" id="RHEA:22432"/>
        <dbReference type="ChEBI" id="CHEBI:15378"/>
        <dbReference type="ChEBI" id="CHEBI:57318"/>
        <dbReference type="ChEBI" id="CHEBI:57540"/>
        <dbReference type="ChEBI" id="CHEBI:57945"/>
        <dbReference type="ChEBI" id="CHEBI:90726"/>
        <dbReference type="EC" id="1.1.1.35"/>
    </reaction>
</comment>
<evidence type="ECO:0000256" key="6">
    <source>
        <dbReference type="ARBA" id="ARBA00023027"/>
    </source>
</evidence>
<accession>A0A4P7QGG2</accession>
<dbReference type="Gene3D" id="3.40.50.720">
    <property type="entry name" value="NAD(P)-binding Rossmann-like Domain"/>
    <property type="match status" value="1"/>
</dbReference>
<keyword evidence="7" id="KW-0443">Lipid metabolism</keyword>
<gene>
    <name evidence="11" type="primary">fadN</name>
    <name evidence="11" type="ORF">CENDO_02045</name>
</gene>
<evidence type="ECO:0000256" key="4">
    <source>
        <dbReference type="ARBA" id="ARBA00022963"/>
    </source>
</evidence>
<comment type="pathway">
    <text evidence="1">Lipid metabolism; fatty acid beta-oxidation.</text>
</comment>
<dbReference type="KEGG" id="cee:CENDO_02045"/>
<dbReference type="Pfam" id="PF00725">
    <property type="entry name" value="3HCDH"/>
    <property type="match status" value="1"/>
</dbReference>
<dbReference type="GO" id="GO:0006635">
    <property type="term" value="P:fatty acid beta-oxidation"/>
    <property type="evidence" value="ECO:0007669"/>
    <property type="project" value="UniProtKB-UniPathway"/>
</dbReference>
<dbReference type="UniPathway" id="UPA00659"/>
<dbReference type="RefSeq" id="WP_136140539.1">
    <property type="nucleotide sequence ID" value="NZ_CP039247.1"/>
</dbReference>
<keyword evidence="6" id="KW-0520">NAD</keyword>
<evidence type="ECO:0000259" key="10">
    <source>
        <dbReference type="Pfam" id="PF02737"/>
    </source>
</evidence>
<keyword evidence="3" id="KW-0276">Fatty acid metabolism</keyword>
<dbReference type="InterPro" id="IPR006176">
    <property type="entry name" value="3-OHacyl-CoA_DH_NAD-bd"/>
</dbReference>
<dbReference type="OrthoDB" id="5240528at2"/>
<feature type="domain" description="3-hydroxyacyl-CoA dehydrogenase NAD binding" evidence="10">
    <location>
        <begin position="7"/>
        <end position="172"/>
    </location>
</feature>
<dbReference type="PANTHER" id="PTHR48075">
    <property type="entry name" value="3-HYDROXYACYL-COA DEHYDROGENASE FAMILY PROTEIN"/>
    <property type="match status" value="1"/>
</dbReference>
<dbReference type="SUPFAM" id="SSF52096">
    <property type="entry name" value="ClpP/crotonase"/>
    <property type="match status" value="1"/>
</dbReference>
<name>A0A4P7QGG2_9CORY</name>
<evidence type="ECO:0000256" key="8">
    <source>
        <dbReference type="ARBA" id="ARBA00049556"/>
    </source>
</evidence>